<organism evidence="2 3">
    <name type="scientific">Arenivirga flava</name>
    <dbReference type="NCBI Taxonomy" id="1930060"/>
    <lineage>
        <taxon>Bacteria</taxon>
        <taxon>Bacillati</taxon>
        <taxon>Actinomycetota</taxon>
        <taxon>Actinomycetes</taxon>
        <taxon>Micrococcales</taxon>
        <taxon>Microbacteriaceae</taxon>
        <taxon>Arenivirga</taxon>
    </lineage>
</organism>
<reference evidence="2 3" key="1">
    <citation type="journal article" date="2014" name="Int. J. Syst. Evol. Microbiol.">
        <title>Complete genome sequence of Corynebacterium casei LMG S-19264T (=DSM 44701T), isolated from a smear-ripened cheese.</title>
        <authorList>
            <consortium name="US DOE Joint Genome Institute (JGI-PGF)"/>
            <person name="Walter F."/>
            <person name="Albersmeier A."/>
            <person name="Kalinowski J."/>
            <person name="Ruckert C."/>
        </authorList>
    </citation>
    <scope>NUCLEOTIDE SEQUENCE [LARGE SCALE GENOMIC DNA]</scope>
    <source>
        <strain evidence="2 3">NBRC 112289</strain>
    </source>
</reference>
<evidence type="ECO:0000313" key="3">
    <source>
        <dbReference type="Proteomes" id="UP001157160"/>
    </source>
</evidence>
<dbReference type="Proteomes" id="UP001157160">
    <property type="component" value="Unassembled WGS sequence"/>
</dbReference>
<evidence type="ECO:0000256" key="1">
    <source>
        <dbReference type="SAM" id="Phobius"/>
    </source>
</evidence>
<accession>A0AA37UMN4</accession>
<proteinExistence type="predicted"/>
<sequence>MAITRKRERQLKRLRKSANKVIAEQRVVLDHANEVARAARGQLAQLTREQVGPTVRDVVDHRVRPAVASGIATAEHTVSSAKKTYDKNIAPAFAGAVGSVVGALELKKHPQLAKALSKASGGRIKAPRTGPGVGGYLLIGLGVAAVATVAYAAWQTLRADDDLWITDDSDDQD</sequence>
<dbReference type="EMBL" id="BSUL01000001">
    <property type="protein sequence ID" value="GMA29045.1"/>
    <property type="molecule type" value="Genomic_DNA"/>
</dbReference>
<keyword evidence="1" id="KW-0472">Membrane</keyword>
<dbReference type="RefSeq" id="WP_284232757.1">
    <property type="nucleotide sequence ID" value="NZ_BSUL01000001.1"/>
</dbReference>
<keyword evidence="3" id="KW-1185">Reference proteome</keyword>
<comment type="caution">
    <text evidence="2">The sequence shown here is derived from an EMBL/GenBank/DDBJ whole genome shotgun (WGS) entry which is preliminary data.</text>
</comment>
<feature type="transmembrane region" description="Helical" evidence="1">
    <location>
        <begin position="133"/>
        <end position="154"/>
    </location>
</feature>
<dbReference type="AlphaFoldDB" id="A0AA37UMN4"/>
<protein>
    <recommendedName>
        <fullName evidence="4">DNA helicase</fullName>
    </recommendedName>
</protein>
<evidence type="ECO:0000313" key="2">
    <source>
        <dbReference type="EMBL" id="GMA29045.1"/>
    </source>
</evidence>
<keyword evidence="1" id="KW-0812">Transmembrane</keyword>
<gene>
    <name evidence="2" type="ORF">GCM10025874_22980</name>
</gene>
<name>A0AA37UMN4_9MICO</name>
<keyword evidence="1" id="KW-1133">Transmembrane helix</keyword>
<evidence type="ECO:0008006" key="4">
    <source>
        <dbReference type="Google" id="ProtNLM"/>
    </source>
</evidence>